<evidence type="ECO:0000256" key="2">
    <source>
        <dbReference type="ARBA" id="ARBA00010112"/>
    </source>
</evidence>
<keyword evidence="4" id="KW-0732">Signal</keyword>
<dbReference type="PANTHER" id="PTHR21700">
    <property type="entry name" value="TRANSTHYRETIN-LIKE FAMILY PROTEIN-RELATED"/>
    <property type="match status" value="1"/>
</dbReference>
<dbReference type="GO" id="GO:0005576">
    <property type="term" value="C:extracellular region"/>
    <property type="evidence" value="ECO:0007669"/>
    <property type="project" value="UniProtKB-SubCell"/>
</dbReference>
<dbReference type="InterPro" id="IPR038479">
    <property type="entry name" value="Transthyretin-like_sf"/>
</dbReference>
<evidence type="ECO:0000313" key="5">
    <source>
        <dbReference type="EnsemblMetazoa" id="PPA40657.1"/>
    </source>
</evidence>
<keyword evidence="3" id="KW-0964">Secreted</keyword>
<proteinExistence type="inferred from homology"/>
<organism evidence="5 6">
    <name type="scientific">Pristionchus pacificus</name>
    <name type="common">Parasitic nematode worm</name>
    <dbReference type="NCBI Taxonomy" id="54126"/>
    <lineage>
        <taxon>Eukaryota</taxon>
        <taxon>Metazoa</taxon>
        <taxon>Ecdysozoa</taxon>
        <taxon>Nematoda</taxon>
        <taxon>Chromadorea</taxon>
        <taxon>Rhabditida</taxon>
        <taxon>Rhabditina</taxon>
        <taxon>Diplogasteromorpha</taxon>
        <taxon>Diplogasteroidea</taxon>
        <taxon>Neodiplogasteridae</taxon>
        <taxon>Pristionchus</taxon>
    </lineage>
</organism>
<dbReference type="PANTHER" id="PTHR21700:SF3">
    <property type="entry name" value="TRANSTHYRETIN-LIKE PROTEIN 5"/>
    <property type="match status" value="1"/>
</dbReference>
<dbReference type="Gene3D" id="2.60.40.3330">
    <property type="match status" value="1"/>
</dbReference>
<name>A0A454XMT3_PRIPA</name>
<dbReference type="Pfam" id="PF01060">
    <property type="entry name" value="TTR-52"/>
    <property type="match status" value="1"/>
</dbReference>
<sequence length="154" mass="16344">MKIFLLTVIFSFSSAAKDKSVGAQGQLKCGTAPLPLTEVTLWAEGGESDGVVAKAKTDEFGNFRLSGSGDSSGMGKPEVRVSHQCSESGVVSQTECPRNVSFAIPASFVSDGSKNYYWFKLGTRNLATKQPNEQQANCTMVSTTPANPETPESP</sequence>
<comment type="subcellular location">
    <subcellularLocation>
        <location evidence="1">Secreted</location>
    </subcellularLocation>
</comment>
<dbReference type="GO" id="GO:0009986">
    <property type="term" value="C:cell surface"/>
    <property type="evidence" value="ECO:0007669"/>
    <property type="project" value="InterPro"/>
</dbReference>
<comment type="similarity">
    <text evidence="2">Belongs to the nematode transthyretin-like family.</text>
</comment>
<dbReference type="EnsemblMetazoa" id="PPA40657.1">
    <property type="protein sequence ID" value="PPA40657.1"/>
    <property type="gene ID" value="WBGene00279026"/>
</dbReference>
<dbReference type="Proteomes" id="UP000005239">
    <property type="component" value="Unassembled WGS sequence"/>
</dbReference>
<reference evidence="6" key="1">
    <citation type="journal article" date="2008" name="Nat. Genet.">
        <title>The Pristionchus pacificus genome provides a unique perspective on nematode lifestyle and parasitism.</title>
        <authorList>
            <person name="Dieterich C."/>
            <person name="Clifton S.W."/>
            <person name="Schuster L.N."/>
            <person name="Chinwalla A."/>
            <person name="Delehaunty K."/>
            <person name="Dinkelacker I."/>
            <person name="Fulton L."/>
            <person name="Fulton R."/>
            <person name="Godfrey J."/>
            <person name="Minx P."/>
            <person name="Mitreva M."/>
            <person name="Roeseler W."/>
            <person name="Tian H."/>
            <person name="Witte H."/>
            <person name="Yang S.P."/>
            <person name="Wilson R.K."/>
            <person name="Sommer R.J."/>
        </authorList>
    </citation>
    <scope>NUCLEOTIDE SEQUENCE [LARGE SCALE GENOMIC DNA]</scope>
    <source>
        <strain evidence="6">PS312</strain>
    </source>
</reference>
<evidence type="ECO:0000313" key="6">
    <source>
        <dbReference type="Proteomes" id="UP000005239"/>
    </source>
</evidence>
<evidence type="ECO:0000256" key="1">
    <source>
        <dbReference type="ARBA" id="ARBA00004613"/>
    </source>
</evidence>
<accession>A0A454XMT3</accession>
<accession>A0A8R1YVW0</accession>
<gene>
    <name evidence="5" type="primary">WBGene00279026</name>
</gene>
<dbReference type="OrthoDB" id="5837678at2759"/>
<evidence type="ECO:0000256" key="4">
    <source>
        <dbReference type="ARBA" id="ARBA00022729"/>
    </source>
</evidence>
<reference evidence="5" key="2">
    <citation type="submission" date="2022-06" db="UniProtKB">
        <authorList>
            <consortium name="EnsemblMetazoa"/>
        </authorList>
    </citation>
    <scope>IDENTIFICATION</scope>
    <source>
        <strain evidence="5">PS312</strain>
    </source>
</reference>
<dbReference type="AlphaFoldDB" id="A0A454XMT3"/>
<dbReference type="InterPro" id="IPR001534">
    <property type="entry name" value="Transthyretin-like"/>
</dbReference>
<dbReference type="OMA" id="NEQQANC"/>
<evidence type="ECO:0000256" key="3">
    <source>
        <dbReference type="ARBA" id="ARBA00022525"/>
    </source>
</evidence>
<protein>
    <submittedName>
        <fullName evidence="5">Uncharacterized protein</fullName>
    </submittedName>
</protein>
<keyword evidence="6" id="KW-1185">Reference proteome</keyword>